<dbReference type="Pfam" id="PF13041">
    <property type="entry name" value="PPR_2"/>
    <property type="match status" value="2"/>
</dbReference>
<name>A0A5K1GGC0_9MAGN</name>
<dbReference type="FunFam" id="1.25.40.10:FF:000184">
    <property type="entry name" value="Pentatricopeptide repeat-containing protein, chloroplastic"/>
    <property type="match status" value="1"/>
</dbReference>
<keyword evidence="2" id="KW-0677">Repeat</keyword>
<feature type="repeat" description="PPR" evidence="3">
    <location>
        <begin position="212"/>
        <end position="246"/>
    </location>
</feature>
<dbReference type="OMA" id="IEPGVQH"/>
<feature type="repeat" description="PPR" evidence="3">
    <location>
        <begin position="181"/>
        <end position="211"/>
    </location>
</feature>
<dbReference type="EMBL" id="LR721787">
    <property type="protein sequence ID" value="VVW75969.1"/>
    <property type="molecule type" value="Genomic_DNA"/>
</dbReference>
<dbReference type="GO" id="GO:0003723">
    <property type="term" value="F:RNA binding"/>
    <property type="evidence" value="ECO:0007669"/>
    <property type="project" value="InterPro"/>
</dbReference>
<feature type="repeat" description="PPR" evidence="3">
    <location>
        <begin position="80"/>
        <end position="114"/>
    </location>
</feature>
<dbReference type="PANTHER" id="PTHR47926">
    <property type="entry name" value="PENTATRICOPEPTIDE REPEAT-CONTAINING PROTEIN"/>
    <property type="match status" value="1"/>
</dbReference>
<evidence type="ECO:0000256" key="2">
    <source>
        <dbReference type="ARBA" id="ARBA00022737"/>
    </source>
</evidence>
<proteinExistence type="inferred from homology"/>
<dbReference type="GO" id="GO:0009451">
    <property type="term" value="P:RNA modification"/>
    <property type="evidence" value="ECO:0007669"/>
    <property type="project" value="InterPro"/>
</dbReference>
<dbReference type="OrthoDB" id="185373at2759"/>
<dbReference type="Pfam" id="PF01535">
    <property type="entry name" value="PPR"/>
    <property type="match status" value="4"/>
</dbReference>
<comment type="similarity">
    <text evidence="1">Belongs to the PPR family. PCMP-H subfamily.</text>
</comment>
<organism evidence="4">
    <name type="scientific">Nymphaea colorata</name>
    <name type="common">pocket water lily</name>
    <dbReference type="NCBI Taxonomy" id="210225"/>
    <lineage>
        <taxon>Eukaryota</taxon>
        <taxon>Viridiplantae</taxon>
        <taxon>Streptophyta</taxon>
        <taxon>Embryophyta</taxon>
        <taxon>Tracheophyta</taxon>
        <taxon>Spermatophyta</taxon>
        <taxon>Magnoliopsida</taxon>
        <taxon>Nymphaeales</taxon>
        <taxon>Nymphaeaceae</taxon>
        <taxon>Nymphaea</taxon>
    </lineage>
</organism>
<sequence length="544" mass="60350">MLLNALNGRLRLKASKKTLSLLEECLLSMRHVYQIHAHIITSGRSSDKFSLSKLIAFSAISPNGDLAYALSLFRLIHHPNIFMWNTMMRGCVEKDRPVLGLSLYKQMVDGGDRPNNYTFSFLLRSVGGIRGLVEGRCVHGQIVKLGWASYDFVRNGLIHAYVVLGLVDDARQVFDESPEKDVVSWTAVVNGYAKAGRIETARVLFDEMPEKNAVSWSAMIASYTQLGLANEALEMFREMQLAGLRPNYAAILSVLCACAQVGALEQGKWIHCYVGRQGMELDCAVGTALIDVYAKCGYIDIAHQVFVQMPEKDVCAWTSMISGCAMHGHGERAIQLFFEMQRNGVRPNEVSFIGVLSACGQVGLVEYGRRCFENMTRVFNITPGIEHYGCMVNLYGRAGMLEDARALVQTMPVKPDAYVLGALLGAAKMHGDVELAEQMARKLGELGIDHGGVHVLLSNMYAAAQRWEDVARVRKGMEQKKVKKTPGCSLIEVDGEVIEFVAGDKSHAFMKEVELLLYGMDKQLKSLGYVVDKSQFILDVDFTY</sequence>
<dbReference type="Gramene" id="NC9G0171870.1">
    <property type="protein sequence ID" value="NC9G0171870.1:cds"/>
    <property type="gene ID" value="NC9G0171870"/>
</dbReference>
<evidence type="ECO:0000256" key="3">
    <source>
        <dbReference type="PROSITE-ProRule" id="PRU00708"/>
    </source>
</evidence>
<dbReference type="InterPro" id="IPR046848">
    <property type="entry name" value="E_motif"/>
</dbReference>
<dbReference type="InterPro" id="IPR002885">
    <property type="entry name" value="PPR_rpt"/>
</dbReference>
<dbReference type="Gene3D" id="1.25.40.10">
    <property type="entry name" value="Tetratricopeptide repeat domain"/>
    <property type="match status" value="3"/>
</dbReference>
<dbReference type="PROSITE" id="PS51375">
    <property type="entry name" value="PPR"/>
    <property type="match status" value="4"/>
</dbReference>
<reference evidence="4" key="1">
    <citation type="submission" date="2019-09" db="EMBL/GenBank/DDBJ databases">
        <authorList>
            <person name="Zhang L."/>
        </authorList>
    </citation>
    <scope>NUCLEOTIDE SEQUENCE</scope>
</reference>
<dbReference type="InterPro" id="IPR046960">
    <property type="entry name" value="PPR_At4g14850-like_plant"/>
</dbReference>
<evidence type="ECO:0000313" key="4">
    <source>
        <dbReference type="EMBL" id="VVW75969.1"/>
    </source>
</evidence>
<dbReference type="FunFam" id="1.25.40.10:FF:000333">
    <property type="entry name" value="Pentatricopeptide repeat-containing protein"/>
    <property type="match status" value="1"/>
</dbReference>
<evidence type="ECO:0000256" key="1">
    <source>
        <dbReference type="ARBA" id="ARBA00006643"/>
    </source>
</evidence>
<accession>A0A5K1GGC0</accession>
<protein>
    <recommendedName>
        <fullName evidence="5">DYW domain-containing protein</fullName>
    </recommendedName>
</protein>
<evidence type="ECO:0008006" key="5">
    <source>
        <dbReference type="Google" id="ProtNLM"/>
    </source>
</evidence>
<feature type="repeat" description="PPR" evidence="3">
    <location>
        <begin position="313"/>
        <end position="347"/>
    </location>
</feature>
<dbReference type="PANTHER" id="PTHR47926:SF416">
    <property type="entry name" value="(WILD MALAYSIAN BANANA) HYPOTHETICAL PROTEIN"/>
    <property type="match status" value="1"/>
</dbReference>
<dbReference type="InterPro" id="IPR011990">
    <property type="entry name" value="TPR-like_helical_dom_sf"/>
</dbReference>
<dbReference type="AlphaFoldDB" id="A0A5K1GGC0"/>
<gene>
    <name evidence="4" type="ORF">NYM_LOCUS27474</name>
</gene>
<dbReference type="Pfam" id="PF20431">
    <property type="entry name" value="E_motif"/>
    <property type="match status" value="1"/>
</dbReference>
<dbReference type="FunFam" id="1.25.40.10:FF:000470">
    <property type="entry name" value="Pentatricopeptide repeat-containing protein At5g66520"/>
    <property type="match status" value="1"/>
</dbReference>
<dbReference type="NCBIfam" id="TIGR00756">
    <property type="entry name" value="PPR"/>
    <property type="match status" value="4"/>
</dbReference>